<dbReference type="RefSeq" id="WP_284190354.1">
    <property type="nucleotide sequence ID" value="NZ_BSPW01000005.1"/>
</dbReference>
<dbReference type="SUPFAM" id="SSF55729">
    <property type="entry name" value="Acyl-CoA N-acyltransferases (Nat)"/>
    <property type="match status" value="1"/>
</dbReference>
<dbReference type="PROSITE" id="PS51186">
    <property type="entry name" value="GNAT"/>
    <property type="match status" value="1"/>
</dbReference>
<dbReference type="InterPro" id="IPR016181">
    <property type="entry name" value="Acyl_CoA_acyltransferase"/>
</dbReference>
<dbReference type="CDD" id="cd04301">
    <property type="entry name" value="NAT_SF"/>
    <property type="match status" value="1"/>
</dbReference>
<evidence type="ECO:0000313" key="3">
    <source>
        <dbReference type="Proteomes" id="UP001157138"/>
    </source>
</evidence>
<sequence>MLDDLKISLYHEGFLPVLRQIYLSSRQVTFEWLDTKQFCLIDFDKDVEGEQIWVALHKGKPVGFISIWEPEGFIHHLYVSPEYLRKGIGVKLLDFVKPRYTRLSLKCMRPNKSALKFYQSQGFVSQSQHMDEFGGYHYLTYGQ</sequence>
<evidence type="ECO:0000313" key="2">
    <source>
        <dbReference type="EMBL" id="GLT16425.1"/>
    </source>
</evidence>
<dbReference type="Pfam" id="PF00583">
    <property type="entry name" value="Acetyltransf_1"/>
    <property type="match status" value="1"/>
</dbReference>
<protein>
    <submittedName>
        <fullName evidence="2">GCN5 family acetyltransferase</fullName>
    </submittedName>
</protein>
<dbReference type="Proteomes" id="UP001157138">
    <property type="component" value="Unassembled WGS sequence"/>
</dbReference>
<accession>A0ABQ6EV42</accession>
<proteinExistence type="predicted"/>
<dbReference type="Gene3D" id="3.40.630.30">
    <property type="match status" value="1"/>
</dbReference>
<evidence type="ECO:0000259" key="1">
    <source>
        <dbReference type="PROSITE" id="PS51186"/>
    </source>
</evidence>
<name>A0ABQ6EV42_9VIBR</name>
<comment type="caution">
    <text evidence="2">The sequence shown here is derived from an EMBL/GenBank/DDBJ whole genome shotgun (WGS) entry which is preliminary data.</text>
</comment>
<dbReference type="EMBL" id="BSPW01000005">
    <property type="protein sequence ID" value="GLT16425.1"/>
    <property type="molecule type" value="Genomic_DNA"/>
</dbReference>
<dbReference type="InterPro" id="IPR000182">
    <property type="entry name" value="GNAT_dom"/>
</dbReference>
<feature type="domain" description="N-acetyltransferase" evidence="1">
    <location>
        <begin position="5"/>
        <end position="142"/>
    </location>
</feature>
<gene>
    <name evidence="2" type="ORF">GCM10007938_02010</name>
</gene>
<reference evidence="3" key="1">
    <citation type="journal article" date="2019" name="Int. J. Syst. Evol. Microbiol.">
        <title>The Global Catalogue of Microorganisms (GCM) 10K type strain sequencing project: providing services to taxonomists for standard genome sequencing and annotation.</title>
        <authorList>
            <consortium name="The Broad Institute Genomics Platform"/>
            <consortium name="The Broad Institute Genome Sequencing Center for Infectious Disease"/>
            <person name="Wu L."/>
            <person name="Ma J."/>
        </authorList>
    </citation>
    <scope>NUCLEOTIDE SEQUENCE [LARGE SCALE GENOMIC DNA]</scope>
    <source>
        <strain evidence="3">NBRC 108723</strain>
    </source>
</reference>
<keyword evidence="3" id="KW-1185">Reference proteome</keyword>
<organism evidence="2 3">
    <name type="scientific">Vibrio zhanjiangensis</name>
    <dbReference type="NCBI Taxonomy" id="1046128"/>
    <lineage>
        <taxon>Bacteria</taxon>
        <taxon>Pseudomonadati</taxon>
        <taxon>Pseudomonadota</taxon>
        <taxon>Gammaproteobacteria</taxon>
        <taxon>Vibrionales</taxon>
        <taxon>Vibrionaceae</taxon>
        <taxon>Vibrio</taxon>
    </lineage>
</organism>